<feature type="compositionally biased region" description="Pro residues" evidence="11">
    <location>
        <begin position="94"/>
        <end position="105"/>
    </location>
</feature>
<sequence length="235" mass="25261">MAITIRNKQPMMASMAGSPTFAAMLRSKEVRRPRGWLVALFSSLTLSTAIFCGMHALINGGGHGVEKRDNLPTIDFVRLKRDTNVTPNERRKPPPPPPPKSPPPTAKMSVATDTSTASAGIEVPGNLDLSASTGDGGPSVGTGMSDGDLVPLQRVNPVYPQEARRNKIEGYVKLELVISPEGGVIGAKIMESKPKGLFDSAAVQAVYKWRFKPKTVDGRAVEQKGTQRVVFELTK</sequence>
<dbReference type="InterPro" id="IPR051045">
    <property type="entry name" value="TonB-dependent_transducer"/>
</dbReference>
<evidence type="ECO:0000256" key="3">
    <source>
        <dbReference type="ARBA" id="ARBA00022448"/>
    </source>
</evidence>
<evidence type="ECO:0000259" key="12">
    <source>
        <dbReference type="PROSITE" id="PS52015"/>
    </source>
</evidence>
<evidence type="ECO:0000256" key="7">
    <source>
        <dbReference type="ARBA" id="ARBA00022927"/>
    </source>
</evidence>
<dbReference type="Pfam" id="PF03544">
    <property type="entry name" value="TonB_C"/>
    <property type="match status" value="1"/>
</dbReference>
<keyword evidence="6" id="KW-0812">Transmembrane</keyword>
<keyword evidence="8" id="KW-1133">Transmembrane helix</keyword>
<dbReference type="Gene3D" id="3.30.1150.10">
    <property type="match status" value="1"/>
</dbReference>
<keyword evidence="10" id="KW-0735">Signal-anchor</keyword>
<evidence type="ECO:0000313" key="14">
    <source>
        <dbReference type="Proteomes" id="UP000199758"/>
    </source>
</evidence>
<dbReference type="EMBL" id="FQWZ01000004">
    <property type="protein sequence ID" value="SHG94387.1"/>
    <property type="molecule type" value="Genomic_DNA"/>
</dbReference>
<evidence type="ECO:0000256" key="8">
    <source>
        <dbReference type="ARBA" id="ARBA00022989"/>
    </source>
</evidence>
<comment type="subcellular location">
    <subcellularLocation>
        <location evidence="1 10">Cell inner membrane</location>
        <topology evidence="1 10">Single-pass membrane protein</topology>
        <orientation evidence="1 10">Periplasmic side</orientation>
    </subcellularLocation>
</comment>
<evidence type="ECO:0000256" key="2">
    <source>
        <dbReference type="ARBA" id="ARBA00006555"/>
    </source>
</evidence>
<dbReference type="PANTHER" id="PTHR33446">
    <property type="entry name" value="PROTEIN TONB-RELATED"/>
    <property type="match status" value="1"/>
</dbReference>
<dbReference type="InterPro" id="IPR003538">
    <property type="entry name" value="TonB"/>
</dbReference>
<keyword evidence="5 10" id="KW-0997">Cell inner membrane</keyword>
<feature type="domain" description="TonB C-terminal" evidence="12">
    <location>
        <begin position="144"/>
        <end position="235"/>
    </location>
</feature>
<keyword evidence="4 10" id="KW-1003">Cell membrane</keyword>
<proteinExistence type="inferred from homology"/>
<protein>
    <recommendedName>
        <fullName evidence="10">Protein TonB</fullName>
    </recommendedName>
</protein>
<dbReference type="AlphaFoldDB" id="A0A1M5NY39"/>
<dbReference type="STRING" id="490188.SAMN04488068_1923"/>
<gene>
    <name evidence="13" type="ORF">SAMN04488068_1923</name>
</gene>
<dbReference type="GO" id="GO:0005886">
    <property type="term" value="C:plasma membrane"/>
    <property type="evidence" value="ECO:0007669"/>
    <property type="project" value="UniProtKB-SubCell"/>
</dbReference>
<accession>A0A1M5NY39</accession>
<reference evidence="13 14" key="1">
    <citation type="submission" date="2016-11" db="EMBL/GenBank/DDBJ databases">
        <authorList>
            <person name="Jaros S."/>
            <person name="Januszkiewicz K."/>
            <person name="Wedrychowicz H."/>
        </authorList>
    </citation>
    <scope>NUCLEOTIDE SEQUENCE [LARGE SCALE GENOMIC DNA]</scope>
    <source>
        <strain evidence="13 14">CGMCC 1.7049</strain>
    </source>
</reference>
<evidence type="ECO:0000256" key="6">
    <source>
        <dbReference type="ARBA" id="ARBA00022692"/>
    </source>
</evidence>
<evidence type="ECO:0000313" key="13">
    <source>
        <dbReference type="EMBL" id="SHG94387.1"/>
    </source>
</evidence>
<keyword evidence="3 10" id="KW-0813">Transport</keyword>
<dbReference type="InterPro" id="IPR006260">
    <property type="entry name" value="TonB/TolA_C"/>
</dbReference>
<dbReference type="PANTHER" id="PTHR33446:SF14">
    <property type="entry name" value="PROTEIN TONB"/>
    <property type="match status" value="1"/>
</dbReference>
<dbReference type="NCBIfam" id="TIGR01352">
    <property type="entry name" value="tonB_Cterm"/>
    <property type="match status" value="1"/>
</dbReference>
<name>A0A1M5NY39_9GAMM</name>
<dbReference type="GO" id="GO:0031992">
    <property type="term" value="F:energy transducer activity"/>
    <property type="evidence" value="ECO:0007669"/>
    <property type="project" value="InterPro"/>
</dbReference>
<evidence type="ECO:0000256" key="5">
    <source>
        <dbReference type="ARBA" id="ARBA00022519"/>
    </source>
</evidence>
<evidence type="ECO:0000256" key="10">
    <source>
        <dbReference type="RuleBase" id="RU362123"/>
    </source>
</evidence>
<keyword evidence="7 10" id="KW-0653">Protein transport</keyword>
<dbReference type="Proteomes" id="UP000199758">
    <property type="component" value="Unassembled WGS sequence"/>
</dbReference>
<dbReference type="GO" id="GO:0055085">
    <property type="term" value="P:transmembrane transport"/>
    <property type="evidence" value="ECO:0007669"/>
    <property type="project" value="InterPro"/>
</dbReference>
<dbReference type="PRINTS" id="PR01374">
    <property type="entry name" value="TONBPROTEIN"/>
</dbReference>
<evidence type="ECO:0000256" key="1">
    <source>
        <dbReference type="ARBA" id="ARBA00004383"/>
    </source>
</evidence>
<dbReference type="RefSeq" id="WP_072896913.1">
    <property type="nucleotide sequence ID" value="NZ_FQWZ01000004.1"/>
</dbReference>
<dbReference type="GO" id="GO:0015031">
    <property type="term" value="P:protein transport"/>
    <property type="evidence" value="ECO:0007669"/>
    <property type="project" value="UniProtKB-UniRule"/>
</dbReference>
<dbReference type="OrthoDB" id="1628901at2"/>
<dbReference type="InterPro" id="IPR037682">
    <property type="entry name" value="TonB_C"/>
</dbReference>
<organism evidence="13 14">
    <name type="scientific">Hydrocarboniphaga daqingensis</name>
    <dbReference type="NCBI Taxonomy" id="490188"/>
    <lineage>
        <taxon>Bacteria</taxon>
        <taxon>Pseudomonadati</taxon>
        <taxon>Pseudomonadota</taxon>
        <taxon>Gammaproteobacteria</taxon>
        <taxon>Nevskiales</taxon>
        <taxon>Nevskiaceae</taxon>
        <taxon>Hydrocarboniphaga</taxon>
    </lineage>
</organism>
<dbReference type="GO" id="GO:0030288">
    <property type="term" value="C:outer membrane-bounded periplasmic space"/>
    <property type="evidence" value="ECO:0007669"/>
    <property type="project" value="InterPro"/>
</dbReference>
<dbReference type="GO" id="GO:0015891">
    <property type="term" value="P:siderophore transport"/>
    <property type="evidence" value="ECO:0007669"/>
    <property type="project" value="InterPro"/>
</dbReference>
<evidence type="ECO:0000256" key="4">
    <source>
        <dbReference type="ARBA" id="ARBA00022475"/>
    </source>
</evidence>
<feature type="compositionally biased region" description="Basic and acidic residues" evidence="11">
    <location>
        <begin position="77"/>
        <end position="92"/>
    </location>
</feature>
<comment type="function">
    <text evidence="10">Interacts with outer membrane receptor proteins that carry out high-affinity binding and energy dependent uptake into the periplasmic space of specific substrates. It could act to transduce energy from the cytoplasmic membrane to specific energy-requiring processes in the outer membrane, resulting in the release into the periplasm of ligands bound by these outer membrane proteins.</text>
</comment>
<evidence type="ECO:0000256" key="11">
    <source>
        <dbReference type="SAM" id="MobiDB-lite"/>
    </source>
</evidence>
<keyword evidence="9" id="KW-0472">Membrane</keyword>
<comment type="similarity">
    <text evidence="2 10">Belongs to the TonB family.</text>
</comment>
<keyword evidence="14" id="KW-1185">Reference proteome</keyword>
<feature type="region of interest" description="Disordered" evidence="11">
    <location>
        <begin position="74"/>
        <end position="151"/>
    </location>
</feature>
<dbReference type="PROSITE" id="PS52015">
    <property type="entry name" value="TONB_CTD"/>
    <property type="match status" value="1"/>
</dbReference>
<evidence type="ECO:0000256" key="9">
    <source>
        <dbReference type="ARBA" id="ARBA00023136"/>
    </source>
</evidence>
<dbReference type="SUPFAM" id="SSF74653">
    <property type="entry name" value="TolA/TonB C-terminal domain"/>
    <property type="match status" value="1"/>
</dbReference>